<dbReference type="EMBL" id="CP046052">
    <property type="protein sequence ID" value="QGM47460.1"/>
    <property type="molecule type" value="Genomic_DNA"/>
</dbReference>
<keyword evidence="1" id="KW-0472">Membrane</keyword>
<protein>
    <submittedName>
        <fullName evidence="2">Uncharacterized protein</fullName>
    </submittedName>
</protein>
<sequence>MDLPSIDPLVALGVASSTAVTDAVYVFFNAAVSARRRVAAASWSSLWYLLSAFAVISYTSNWAYVLFAAIGAWIGGFLSITALEYVVPRREKLHGD</sequence>
<dbReference type="OrthoDB" id="8244057at2"/>
<feature type="transmembrane region" description="Helical" evidence="1">
    <location>
        <begin position="64"/>
        <end position="87"/>
    </location>
</feature>
<proteinExistence type="predicted"/>
<keyword evidence="3" id="KW-1185">Reference proteome</keyword>
<gene>
    <name evidence="2" type="ORF">H2LOC_018190</name>
</gene>
<feature type="transmembrane region" description="Helical" evidence="1">
    <location>
        <begin position="40"/>
        <end position="58"/>
    </location>
</feature>
<dbReference type="RefSeq" id="WP_154331715.1">
    <property type="nucleotide sequence ID" value="NZ_CP046052.1"/>
</dbReference>
<reference evidence="2 3" key="1">
    <citation type="submission" date="2019-11" db="EMBL/GenBank/DDBJ databases">
        <title>The genome sequence of Methylocystis heyeri.</title>
        <authorList>
            <person name="Oshkin I.Y."/>
            <person name="Miroshnikov K."/>
            <person name="Dedysh S.N."/>
        </authorList>
    </citation>
    <scope>NUCLEOTIDE SEQUENCE [LARGE SCALE GENOMIC DNA]</scope>
    <source>
        <strain evidence="2 3">H2</strain>
    </source>
</reference>
<dbReference type="Proteomes" id="UP000309061">
    <property type="component" value="Chromosome"/>
</dbReference>
<name>A0A6B8KL25_9HYPH</name>
<keyword evidence="1" id="KW-1133">Transmembrane helix</keyword>
<dbReference type="AlphaFoldDB" id="A0A6B8KL25"/>
<evidence type="ECO:0000256" key="1">
    <source>
        <dbReference type="SAM" id="Phobius"/>
    </source>
</evidence>
<evidence type="ECO:0000313" key="3">
    <source>
        <dbReference type="Proteomes" id="UP000309061"/>
    </source>
</evidence>
<organism evidence="2 3">
    <name type="scientific">Methylocystis heyeri</name>
    <dbReference type="NCBI Taxonomy" id="391905"/>
    <lineage>
        <taxon>Bacteria</taxon>
        <taxon>Pseudomonadati</taxon>
        <taxon>Pseudomonadota</taxon>
        <taxon>Alphaproteobacteria</taxon>
        <taxon>Hyphomicrobiales</taxon>
        <taxon>Methylocystaceae</taxon>
        <taxon>Methylocystis</taxon>
    </lineage>
</organism>
<dbReference type="KEGG" id="mhey:H2LOC_018190"/>
<evidence type="ECO:0000313" key="2">
    <source>
        <dbReference type="EMBL" id="QGM47460.1"/>
    </source>
</evidence>
<feature type="transmembrane region" description="Helical" evidence="1">
    <location>
        <begin position="6"/>
        <end position="28"/>
    </location>
</feature>
<accession>A0A6B8KL25</accession>
<keyword evidence="1" id="KW-0812">Transmembrane</keyword>